<protein>
    <submittedName>
        <fullName evidence="2">Uncharacterized protein</fullName>
    </submittedName>
</protein>
<evidence type="ECO:0000256" key="1">
    <source>
        <dbReference type="SAM" id="MobiDB-lite"/>
    </source>
</evidence>
<keyword evidence="3" id="KW-1185">Reference proteome</keyword>
<comment type="caution">
    <text evidence="2">The sequence shown here is derived from an EMBL/GenBank/DDBJ whole genome shotgun (WGS) entry which is preliminary data.</text>
</comment>
<evidence type="ECO:0000313" key="2">
    <source>
        <dbReference type="EMBL" id="GFH71815.1"/>
    </source>
</evidence>
<gene>
    <name evidence="2" type="ORF">Sdia_25830</name>
</gene>
<dbReference type="Proteomes" id="UP000472710">
    <property type="component" value="Unassembled WGS sequence"/>
</dbReference>
<reference evidence="2 3" key="1">
    <citation type="submission" date="2020-02" db="EMBL/GenBank/DDBJ databases">
        <title>Whole genome shotgun sequence of Streptomyces diastaticus subsp. diastaticus NBRC 13412.</title>
        <authorList>
            <person name="Ichikawa N."/>
            <person name="Komaki H."/>
            <person name="Tamura T."/>
        </authorList>
    </citation>
    <scope>NUCLEOTIDE SEQUENCE [LARGE SCALE GENOMIC DNA]</scope>
    <source>
        <strain evidence="2 3">NBRC 13412</strain>
    </source>
</reference>
<feature type="region of interest" description="Disordered" evidence="1">
    <location>
        <begin position="1"/>
        <end position="35"/>
    </location>
</feature>
<proteinExistence type="predicted"/>
<accession>A0ABQ1CN90</accession>
<organism evidence="2 3">
    <name type="scientific">Streptomyces diastaticus subsp. diastaticus</name>
    <dbReference type="NCBI Taxonomy" id="68040"/>
    <lineage>
        <taxon>Bacteria</taxon>
        <taxon>Bacillati</taxon>
        <taxon>Actinomycetota</taxon>
        <taxon>Actinomycetes</taxon>
        <taxon>Kitasatosporales</taxon>
        <taxon>Streptomycetaceae</taxon>
        <taxon>Streptomyces</taxon>
        <taxon>Streptomyces diastaticus group</taxon>
    </lineage>
</organism>
<evidence type="ECO:0000313" key="3">
    <source>
        <dbReference type="Proteomes" id="UP000472710"/>
    </source>
</evidence>
<name>A0ABQ1CN90_STRDI</name>
<sequence length="62" mass="6594">MPGEGRPPGRERPPKRGPPPPGLADRSRGPLPVTGVHWLDDFPEGRLPAIPGRWEPAGAGAR</sequence>
<dbReference type="EMBL" id="BLLN01000003">
    <property type="protein sequence ID" value="GFH71815.1"/>
    <property type="molecule type" value="Genomic_DNA"/>
</dbReference>